<feature type="active site" description="Proton donor" evidence="4">
    <location>
        <position position="105"/>
    </location>
</feature>
<comment type="caution">
    <text evidence="9">The sequence shown here is derived from an EMBL/GenBank/DDBJ whole genome shotgun (WGS) entry which is preliminary data.</text>
</comment>
<evidence type="ECO:0000313" key="9">
    <source>
        <dbReference type="EMBL" id="TMJ13769.1"/>
    </source>
</evidence>
<gene>
    <name evidence="9" type="ORF">E6H02_04685</name>
</gene>
<feature type="binding site" evidence="5">
    <location>
        <position position="348"/>
    </location>
    <ligand>
        <name>substrate</name>
    </ligand>
</feature>
<name>A0A537M0K3_9BACT</name>
<dbReference type="SUPFAM" id="SSF51735">
    <property type="entry name" value="NAD(P)-binding Rossmann-fold domains"/>
    <property type="match status" value="1"/>
</dbReference>
<dbReference type="Pfam" id="PF02812">
    <property type="entry name" value="ELFV_dehydrog_N"/>
    <property type="match status" value="1"/>
</dbReference>
<feature type="site" description="Important for catalysis" evidence="6">
    <location>
        <position position="145"/>
    </location>
</feature>
<dbReference type="InterPro" id="IPR006097">
    <property type="entry name" value="Glu/Leu/Phe/Val/Trp_DH_dimer"/>
</dbReference>
<dbReference type="FunFam" id="3.40.50.10860:FF:000003">
    <property type="entry name" value="Glutamate dehydrogenase"/>
    <property type="match status" value="1"/>
</dbReference>
<dbReference type="InterPro" id="IPR006095">
    <property type="entry name" value="Glu/Leu/Phe/Val/Trp_DH"/>
</dbReference>
<dbReference type="PANTHER" id="PTHR11606:SF13">
    <property type="entry name" value="GLUTAMATE DEHYDROGENASE 1, MITOCHONDRIAL"/>
    <property type="match status" value="1"/>
</dbReference>
<feature type="binding site" evidence="5">
    <location>
        <position position="69"/>
    </location>
    <ligand>
        <name>substrate</name>
    </ligand>
</feature>
<reference evidence="9 10" key="1">
    <citation type="journal article" date="2019" name="Nat. Microbiol.">
        <title>Mediterranean grassland soil C-N compound turnover is dependent on rainfall and depth, and is mediated by genomically divergent microorganisms.</title>
        <authorList>
            <person name="Diamond S."/>
            <person name="Andeer P.F."/>
            <person name="Li Z."/>
            <person name="Crits-Christoph A."/>
            <person name="Burstein D."/>
            <person name="Anantharaman K."/>
            <person name="Lane K.R."/>
            <person name="Thomas B.C."/>
            <person name="Pan C."/>
            <person name="Northen T.R."/>
            <person name="Banfield J.F."/>
        </authorList>
    </citation>
    <scope>NUCLEOTIDE SEQUENCE [LARGE SCALE GENOMIC DNA]</scope>
    <source>
        <strain evidence="9">NP_5</strain>
    </source>
</reference>
<dbReference type="EMBL" id="VBAM01000146">
    <property type="protein sequence ID" value="TMJ13769.1"/>
    <property type="molecule type" value="Genomic_DNA"/>
</dbReference>
<feature type="domain" description="Glutamate/phenylalanine/leucine/valine/L-tryptophan dehydrogenase C-terminal" evidence="8">
    <location>
        <begin position="182"/>
        <end position="412"/>
    </location>
</feature>
<protein>
    <recommendedName>
        <fullName evidence="3">Glutamate dehydrogenase</fullName>
    </recommendedName>
</protein>
<organism evidence="9 10">
    <name type="scientific">Candidatus Segetimicrobium genomatis</name>
    <dbReference type="NCBI Taxonomy" id="2569760"/>
    <lineage>
        <taxon>Bacteria</taxon>
        <taxon>Bacillati</taxon>
        <taxon>Candidatus Sysuimicrobiota</taxon>
        <taxon>Candidatus Sysuimicrobiia</taxon>
        <taxon>Candidatus Sysuimicrobiales</taxon>
        <taxon>Candidatus Segetimicrobiaceae</taxon>
        <taxon>Candidatus Segetimicrobium</taxon>
    </lineage>
</organism>
<dbReference type="InterPro" id="IPR046346">
    <property type="entry name" value="Aminoacid_DH-like_N_sf"/>
</dbReference>
<dbReference type="InterPro" id="IPR006096">
    <property type="entry name" value="Glu/Leu/Phe/Val/Trp_DH_C"/>
</dbReference>
<dbReference type="Gene3D" id="3.40.50.10860">
    <property type="entry name" value="Leucine Dehydrogenase, chain A, domain 1"/>
    <property type="match status" value="1"/>
</dbReference>
<keyword evidence="5" id="KW-0520">NAD</keyword>
<evidence type="ECO:0000256" key="2">
    <source>
        <dbReference type="ARBA" id="ARBA00023002"/>
    </source>
</evidence>
<feature type="binding site" evidence="5">
    <location>
        <position position="93"/>
    </location>
    <ligand>
        <name>substrate</name>
    </ligand>
</feature>
<accession>A0A537M0K3</accession>
<dbReference type="Proteomes" id="UP000320393">
    <property type="component" value="Unassembled WGS sequence"/>
</dbReference>
<dbReference type="GO" id="GO:0004352">
    <property type="term" value="F:glutamate dehydrogenase (NAD+) activity"/>
    <property type="evidence" value="ECO:0007669"/>
    <property type="project" value="TreeGrafter"/>
</dbReference>
<evidence type="ECO:0000259" key="8">
    <source>
        <dbReference type="SMART" id="SM00839"/>
    </source>
</evidence>
<evidence type="ECO:0000256" key="6">
    <source>
        <dbReference type="PIRSR" id="PIRSR000185-3"/>
    </source>
</evidence>
<evidence type="ECO:0000256" key="5">
    <source>
        <dbReference type="PIRSR" id="PIRSR000185-2"/>
    </source>
</evidence>
<evidence type="ECO:0000256" key="4">
    <source>
        <dbReference type="PIRSR" id="PIRSR000185-1"/>
    </source>
</evidence>
<dbReference type="CDD" id="cd01076">
    <property type="entry name" value="NAD_bind_1_Glu_DH"/>
    <property type="match status" value="1"/>
</dbReference>
<dbReference type="InterPro" id="IPR033922">
    <property type="entry name" value="NAD_bind_Glu_DH"/>
</dbReference>
<keyword evidence="5" id="KW-0547">Nucleotide-binding</keyword>
<dbReference type="GO" id="GO:0006538">
    <property type="term" value="P:L-glutamate catabolic process"/>
    <property type="evidence" value="ECO:0007669"/>
    <property type="project" value="TreeGrafter"/>
</dbReference>
<dbReference type="PRINTS" id="PR00082">
    <property type="entry name" value="GLFDHDRGNASE"/>
</dbReference>
<dbReference type="Pfam" id="PF00208">
    <property type="entry name" value="ELFV_dehydrog"/>
    <property type="match status" value="1"/>
</dbReference>
<evidence type="ECO:0000256" key="3">
    <source>
        <dbReference type="PIRNR" id="PIRNR000185"/>
    </source>
</evidence>
<dbReference type="AlphaFoldDB" id="A0A537M0K3"/>
<dbReference type="Gene3D" id="3.40.50.720">
    <property type="entry name" value="NAD(P)-binding Rossmann-like Domain"/>
    <property type="match status" value="1"/>
</dbReference>
<evidence type="ECO:0000256" key="1">
    <source>
        <dbReference type="ARBA" id="ARBA00006382"/>
    </source>
</evidence>
<sequence length="415" mass="44898">MAPQDPWEMAMRQFEAAADHLALKRGIREYLAAPNRELVVHFPVAMDDGTIRLFTGYRVHHSTVLGPTKGGIRYSTEVRLNEVRALAMWMTWKSALMHLPFGGAKGGVACDPRQLSRDELQRLTRRYATEVSPLMGPKSDIPAPDVGTNAQVMAWIMDTYSMHRGYSVSSVVTGKPIVIGGSVGRSDATGRGIMIITREAARLRSIPFAGSRVAIQGFGNVGEAAARLLHEQGCKIVAVSDIDGGVYNPDGLDPRAVLQHLRTARTLTGYPGAQPVSPAKLLELPCDVLIPAAIEGQITGENAGRIQAGIVVEGANGPTTPEADAILADRGIPVVPDILANAGGVTVSYFEWVQDLQSYFWTEQEINAHLERLMVSTFARVAALAQERRMTLRTAALIVAVQRVADALMTRGIYP</sequence>
<dbReference type="PIRSF" id="PIRSF000185">
    <property type="entry name" value="Glu_DH"/>
    <property type="match status" value="1"/>
</dbReference>
<feature type="binding site" evidence="5">
    <location>
        <position position="189"/>
    </location>
    <ligand>
        <name>NAD(+)</name>
        <dbReference type="ChEBI" id="CHEBI:57540"/>
    </ligand>
</feature>
<keyword evidence="2 3" id="KW-0560">Oxidoreductase</keyword>
<dbReference type="SUPFAM" id="SSF53223">
    <property type="entry name" value="Aminoacid dehydrogenase-like, N-terminal domain"/>
    <property type="match status" value="1"/>
</dbReference>
<dbReference type="SMART" id="SM00839">
    <property type="entry name" value="ELFV_dehydrog"/>
    <property type="match status" value="1"/>
</dbReference>
<evidence type="ECO:0000313" key="10">
    <source>
        <dbReference type="Proteomes" id="UP000320393"/>
    </source>
</evidence>
<dbReference type="InterPro" id="IPR036291">
    <property type="entry name" value="NAD(P)-bd_dom_sf"/>
</dbReference>
<dbReference type="GO" id="GO:0000166">
    <property type="term" value="F:nucleotide binding"/>
    <property type="evidence" value="ECO:0007669"/>
    <property type="project" value="UniProtKB-KW"/>
</dbReference>
<evidence type="ECO:0000256" key="7">
    <source>
        <dbReference type="RuleBase" id="RU004417"/>
    </source>
</evidence>
<comment type="similarity">
    <text evidence="1 3 7">Belongs to the Glu/Leu/Phe/Val dehydrogenases family.</text>
</comment>
<dbReference type="InterPro" id="IPR014362">
    <property type="entry name" value="Glu_DH"/>
</dbReference>
<feature type="binding site" evidence="5">
    <location>
        <position position="220"/>
    </location>
    <ligand>
        <name>NAD(+)</name>
        <dbReference type="ChEBI" id="CHEBI:57540"/>
    </ligand>
</feature>
<proteinExistence type="inferred from homology"/>
<dbReference type="PANTHER" id="PTHR11606">
    <property type="entry name" value="GLUTAMATE DEHYDROGENASE"/>
    <property type="match status" value="1"/>
</dbReference>
<dbReference type="InterPro" id="IPR033524">
    <property type="entry name" value="Glu/Leu/Phe/Val_DH_AS"/>
</dbReference>
<dbReference type="PROSITE" id="PS00074">
    <property type="entry name" value="GLFV_DEHYDROGENASE"/>
    <property type="match status" value="1"/>
</dbReference>